<dbReference type="OrthoDB" id="3245100at2759"/>
<keyword evidence="2" id="KW-1185">Reference proteome</keyword>
<accession>A0A653BIP0</accession>
<dbReference type="EMBL" id="CAACVG010001492">
    <property type="protein sequence ID" value="VEN35363.1"/>
    <property type="molecule type" value="Genomic_DNA"/>
</dbReference>
<evidence type="ECO:0000313" key="2">
    <source>
        <dbReference type="Proteomes" id="UP000410492"/>
    </source>
</evidence>
<reference evidence="1 2" key="1">
    <citation type="submission" date="2019-01" db="EMBL/GenBank/DDBJ databases">
        <authorList>
            <person name="Sayadi A."/>
        </authorList>
    </citation>
    <scope>NUCLEOTIDE SEQUENCE [LARGE SCALE GENOMIC DNA]</scope>
</reference>
<dbReference type="Proteomes" id="UP000410492">
    <property type="component" value="Unassembled WGS sequence"/>
</dbReference>
<sequence>MMKHRVTPSPGGPVGIDPYPDDPAVVYGYVSPSPYGTAPSLSRPYVDTLNGPVPVGAPMRMFEEEDISKHISKMSLHGHNVGLPHDTRS</sequence>
<dbReference type="AlphaFoldDB" id="A0A653BIP0"/>
<gene>
    <name evidence="1" type="ORF">CALMAC_LOCUS1283</name>
</gene>
<organism evidence="1 2">
    <name type="scientific">Callosobruchus maculatus</name>
    <name type="common">Southern cowpea weevil</name>
    <name type="synonym">Pulse bruchid</name>
    <dbReference type="NCBI Taxonomy" id="64391"/>
    <lineage>
        <taxon>Eukaryota</taxon>
        <taxon>Metazoa</taxon>
        <taxon>Ecdysozoa</taxon>
        <taxon>Arthropoda</taxon>
        <taxon>Hexapoda</taxon>
        <taxon>Insecta</taxon>
        <taxon>Pterygota</taxon>
        <taxon>Neoptera</taxon>
        <taxon>Endopterygota</taxon>
        <taxon>Coleoptera</taxon>
        <taxon>Polyphaga</taxon>
        <taxon>Cucujiformia</taxon>
        <taxon>Chrysomeloidea</taxon>
        <taxon>Chrysomelidae</taxon>
        <taxon>Bruchinae</taxon>
        <taxon>Bruchini</taxon>
        <taxon>Callosobruchus</taxon>
    </lineage>
</organism>
<proteinExistence type="predicted"/>
<evidence type="ECO:0000313" key="1">
    <source>
        <dbReference type="EMBL" id="VEN35363.1"/>
    </source>
</evidence>
<protein>
    <submittedName>
        <fullName evidence="1">Uncharacterized protein</fullName>
    </submittedName>
</protein>
<name>A0A653BIP0_CALMS</name>
<feature type="non-terminal residue" evidence="1">
    <location>
        <position position="89"/>
    </location>
</feature>